<gene>
    <name evidence="1" type="ORF">SDC9_84581</name>
</gene>
<sequence>MEKSQYVETIQAQRLEREKRLLANPRNWFSLAGLFWLEPGENTFGAEPSNPIHLPTAPAPFCGGLYLHKTTVTLKHAIDSIRVNGELPPTRPLQNDHDESPDFIECGSLRMLVLRRGEKTLLRVWDTKAKAVKEFHGLNYFPVDSQYCVEAEYTPYDPPILKKSADVIGTELEVEFSGQVRFTLNGVDCTLEAQSDDDGLMLHFSDLTKKDSTYPGGRYLLTSVPENGKVTLDFNQAINWPCAYTQFATCPLTPFENTLQVRIEAGEKRYHD</sequence>
<dbReference type="PANTHER" id="PTHR41913:SF1">
    <property type="entry name" value="DUF1684 DOMAIN-CONTAINING PROTEIN"/>
    <property type="match status" value="1"/>
</dbReference>
<evidence type="ECO:0000313" key="1">
    <source>
        <dbReference type="EMBL" id="MPM37959.1"/>
    </source>
</evidence>
<name>A0A644ZB71_9ZZZZ</name>
<dbReference type="EMBL" id="VSSQ01008124">
    <property type="protein sequence ID" value="MPM37959.1"/>
    <property type="molecule type" value="Genomic_DNA"/>
</dbReference>
<organism evidence="1">
    <name type="scientific">bioreactor metagenome</name>
    <dbReference type="NCBI Taxonomy" id="1076179"/>
    <lineage>
        <taxon>unclassified sequences</taxon>
        <taxon>metagenomes</taxon>
        <taxon>ecological metagenomes</taxon>
    </lineage>
</organism>
<proteinExistence type="predicted"/>
<accession>A0A644ZB71</accession>
<dbReference type="InterPro" id="IPR012467">
    <property type="entry name" value="DUF1684"/>
</dbReference>
<dbReference type="AlphaFoldDB" id="A0A644ZB71"/>
<comment type="caution">
    <text evidence="1">The sequence shown here is derived from an EMBL/GenBank/DDBJ whole genome shotgun (WGS) entry which is preliminary data.</text>
</comment>
<reference evidence="1" key="1">
    <citation type="submission" date="2019-08" db="EMBL/GenBank/DDBJ databases">
        <authorList>
            <person name="Kucharzyk K."/>
            <person name="Murdoch R.W."/>
            <person name="Higgins S."/>
            <person name="Loffler F."/>
        </authorList>
    </citation>
    <scope>NUCLEOTIDE SEQUENCE</scope>
</reference>
<protein>
    <recommendedName>
        <fullName evidence="2">DUF1684 domain-containing protein</fullName>
    </recommendedName>
</protein>
<evidence type="ECO:0008006" key="2">
    <source>
        <dbReference type="Google" id="ProtNLM"/>
    </source>
</evidence>
<dbReference type="Pfam" id="PF07920">
    <property type="entry name" value="DUF1684"/>
    <property type="match status" value="1"/>
</dbReference>
<dbReference type="PANTHER" id="PTHR41913">
    <property type="entry name" value="DUF1684 DOMAIN-CONTAINING PROTEIN"/>
    <property type="match status" value="1"/>
</dbReference>